<dbReference type="InterPro" id="IPR007049">
    <property type="entry name" value="Carb-sel_porin_OprB"/>
</dbReference>
<dbReference type="AlphaFoldDB" id="A0A0P1E0B5"/>
<evidence type="ECO:0000256" key="1">
    <source>
        <dbReference type="ARBA" id="ARBA00008769"/>
    </source>
</evidence>
<feature type="chain" id="PRO_5007228742" evidence="2">
    <location>
        <begin position="36"/>
        <end position="429"/>
    </location>
</feature>
<evidence type="ECO:0000313" key="5">
    <source>
        <dbReference type="Proteomes" id="UP000050786"/>
    </source>
</evidence>
<dbReference type="InterPro" id="IPR038673">
    <property type="entry name" value="OprB_sf"/>
</dbReference>
<sequence length="429" mass="46011">MIGGLSHQRSYLPPRPTLATALLSAFALFGGAADAQENSAQAKLEAAAQVSLGGPGSASAQQEQDRLRRLEDSRWPGLDRAIDPTETALGRFRENTGLALSFDYQALYQRSSHSLTGQDESASGQLRMIGTWELANRGGENPGSLVFILENRHRLGQSIAPSALPAQIGYQGATAVTFGDTNTTLSVAYWQQAFANGRGGVVAGRIDPGDYSDILGYVNPRTTFSNYSILFSPVLPIPDPGFGVTVGGYLTDQIYALGVVSDANGSLTDIEWFSGGSEFYKYAEIGWTPEKSKRFLTNVHLGMFHTDARQQVGVPETYGATLSANHTFDNQLMIFGRLGWSNGGGALAKRAVNAGLMWRPGPYDDLLGIAATVADLTTPGLPNQTTLEAFYRLDLADNLALTADVQYLKNPGSNSNDPLVLGLRLRVNL</sequence>
<gene>
    <name evidence="4" type="ORF">RUM4293_00097</name>
</gene>
<dbReference type="Proteomes" id="UP000050786">
    <property type="component" value="Unassembled WGS sequence"/>
</dbReference>
<proteinExistence type="inferred from homology"/>
<accession>A0A0P1E0B5</accession>
<protein>
    <submittedName>
        <fullName evidence="4">Carbohydrate-selective porin</fullName>
    </submittedName>
</protein>
<evidence type="ECO:0000256" key="2">
    <source>
        <dbReference type="RuleBase" id="RU363072"/>
    </source>
</evidence>
<feature type="signal peptide" evidence="2">
    <location>
        <begin position="1"/>
        <end position="35"/>
    </location>
</feature>
<dbReference type="EMBL" id="CYPS01000004">
    <property type="protein sequence ID" value="CUH41229.1"/>
    <property type="molecule type" value="Genomic_DNA"/>
</dbReference>
<comment type="similarity">
    <text evidence="1 2">Belongs to the OprB family.</text>
</comment>
<evidence type="ECO:0000256" key="3">
    <source>
        <dbReference type="SAM" id="MobiDB-lite"/>
    </source>
</evidence>
<keyword evidence="2" id="KW-0732">Signal</keyword>
<evidence type="ECO:0000313" key="4">
    <source>
        <dbReference type="EMBL" id="CUH41229.1"/>
    </source>
</evidence>
<dbReference type="GO" id="GO:0016020">
    <property type="term" value="C:membrane"/>
    <property type="evidence" value="ECO:0007669"/>
    <property type="project" value="InterPro"/>
</dbReference>
<keyword evidence="5" id="KW-1185">Reference proteome</keyword>
<reference evidence="5" key="1">
    <citation type="submission" date="2015-09" db="EMBL/GenBank/DDBJ databases">
        <authorList>
            <person name="Rodrigo-Torres L."/>
            <person name="Arahal D.R."/>
        </authorList>
    </citation>
    <scope>NUCLEOTIDE SEQUENCE [LARGE SCALE GENOMIC DNA]</scope>
    <source>
        <strain evidence="5">CECT 4293</strain>
    </source>
</reference>
<feature type="compositionally biased region" description="Basic and acidic residues" evidence="3">
    <location>
        <begin position="63"/>
        <end position="72"/>
    </location>
</feature>
<dbReference type="GO" id="GO:0015288">
    <property type="term" value="F:porin activity"/>
    <property type="evidence" value="ECO:0007669"/>
    <property type="project" value="InterPro"/>
</dbReference>
<feature type="region of interest" description="Disordered" evidence="3">
    <location>
        <begin position="52"/>
        <end position="72"/>
    </location>
</feature>
<organism evidence="4 5">
    <name type="scientific">Ruegeria atlantica</name>
    <dbReference type="NCBI Taxonomy" id="81569"/>
    <lineage>
        <taxon>Bacteria</taxon>
        <taxon>Pseudomonadati</taxon>
        <taxon>Pseudomonadota</taxon>
        <taxon>Alphaproteobacteria</taxon>
        <taxon>Rhodobacterales</taxon>
        <taxon>Roseobacteraceae</taxon>
        <taxon>Ruegeria</taxon>
    </lineage>
</organism>
<dbReference type="Pfam" id="PF04966">
    <property type="entry name" value="OprB"/>
    <property type="match status" value="1"/>
</dbReference>
<dbReference type="Gene3D" id="2.40.160.180">
    <property type="entry name" value="Carbohydrate-selective porin OprB"/>
    <property type="match status" value="1"/>
</dbReference>
<dbReference type="GO" id="GO:0008643">
    <property type="term" value="P:carbohydrate transport"/>
    <property type="evidence" value="ECO:0007669"/>
    <property type="project" value="InterPro"/>
</dbReference>
<name>A0A0P1E0B5_9RHOB</name>